<reference evidence="2" key="1">
    <citation type="submission" date="2025-08" db="UniProtKB">
        <authorList>
            <consortium name="RefSeq"/>
        </authorList>
    </citation>
    <scope>IDENTIFICATION</scope>
    <source>
        <strain evidence="2">Tuebingen</strain>
        <tissue evidence="2">Fibroblasts and whole tissue</tissue>
    </source>
</reference>
<dbReference type="Proteomes" id="UP000000437">
    <property type="component" value="Chromosome 12"/>
</dbReference>
<sequence>MEMLRCAREHQQLSVFPFWKFVLLRPYLQVIYMARNAKDNLVSYFHFDRMNLTQPEPGPWDGYIHKFMKGQLGWGSWYDHVKGYWKESKERNILYILYEDMKENPSREIKRIMHYLDLSVSEDVINKIVQLTSFHVMKDNPMANYSYIPKAVFDQSISAFMRKGEVGDWVNHFTPAQSKMFDEDYTNQMKDVDIPFRLNI</sequence>
<organism evidence="1 2">
    <name type="scientific">Danio rerio</name>
    <name type="common">Zebrafish</name>
    <name type="synonym">Brachydanio rerio</name>
    <dbReference type="NCBI Taxonomy" id="7955"/>
    <lineage>
        <taxon>Eukaryota</taxon>
        <taxon>Metazoa</taxon>
        <taxon>Chordata</taxon>
        <taxon>Craniata</taxon>
        <taxon>Vertebrata</taxon>
        <taxon>Euteleostomi</taxon>
        <taxon>Actinopterygii</taxon>
        <taxon>Neopterygii</taxon>
        <taxon>Teleostei</taxon>
        <taxon>Ostariophysi</taxon>
        <taxon>Cypriniformes</taxon>
        <taxon>Danionidae</taxon>
        <taxon>Danioninae</taxon>
        <taxon>Danio</taxon>
    </lineage>
</organism>
<accession>A0AC58GV94</accession>
<dbReference type="RefSeq" id="XP_073773657.1">
    <property type="nucleotide sequence ID" value="XM_073917556.1"/>
</dbReference>
<evidence type="ECO:0000313" key="2">
    <source>
        <dbReference type="RefSeq" id="XP_073773657.1"/>
    </source>
</evidence>
<evidence type="ECO:0000313" key="1">
    <source>
        <dbReference type="Proteomes" id="UP000000437"/>
    </source>
</evidence>
<protein>
    <submittedName>
        <fullName evidence="2">Sulfotransferase 1C2 isoform X1</fullName>
    </submittedName>
</protein>
<gene>
    <name evidence="2" type="primary">sult1st6</name>
    <name evidence="2" type="synonym">sult1c3</name>
    <name evidence="2" type="synonym">zgc:92309</name>
</gene>
<name>A0AC58GV94_DANRE</name>
<keyword evidence="1" id="KW-1185">Reference proteome</keyword>
<proteinExistence type="predicted"/>